<sequence>MTAEDEGCRAADRFRREHHLGTQPLGDLVALIEQTTGIDVAVLDVGPDEHGLTMRDPVRGAVFIAVARTENPMRQRSTLAHELAHVLFEDWADEQLTDCVPRRYEEIRADAFARHLLVPVEGVREVVGDAPATPLVLSKVVQWFQVSPAVAAIAMHRAGCVDAGTKEQWRTISTPKLAARFGWTDQYKALQEQSDTRRAPQKLLARAIDGYVENVVSAQALATLRGMDAASVISELTGQGIEPQARTVVWEDLGDLPDVEFDDGDADGDGGKGSAG</sequence>
<evidence type="ECO:0000259" key="1">
    <source>
        <dbReference type="Pfam" id="PF06114"/>
    </source>
</evidence>
<proteinExistence type="predicted"/>
<dbReference type="Proteomes" id="UP001066327">
    <property type="component" value="Unassembled WGS sequence"/>
</dbReference>
<comment type="caution">
    <text evidence="2">The sequence shown here is derived from an EMBL/GenBank/DDBJ whole genome shotgun (WGS) entry which is preliminary data.</text>
</comment>
<reference evidence="2" key="1">
    <citation type="submission" date="2022-12" db="EMBL/GenBank/DDBJ databases">
        <authorList>
            <person name="Krivoruchko A.V."/>
            <person name="Elkin A."/>
        </authorList>
    </citation>
    <scope>NUCLEOTIDE SEQUENCE</scope>
    <source>
        <strain evidence="2">IEGM 249</strain>
    </source>
</reference>
<dbReference type="PANTHER" id="PTHR43236">
    <property type="entry name" value="ANTITOXIN HIGA1"/>
    <property type="match status" value="1"/>
</dbReference>
<dbReference type="RefSeq" id="WP_269592716.1">
    <property type="nucleotide sequence ID" value="NZ_JAPWIS010000039.1"/>
</dbReference>
<dbReference type="PANTHER" id="PTHR43236:SF1">
    <property type="entry name" value="BLL7220 PROTEIN"/>
    <property type="match status" value="1"/>
</dbReference>
<evidence type="ECO:0000313" key="2">
    <source>
        <dbReference type="EMBL" id="MCZ4589965.1"/>
    </source>
</evidence>
<protein>
    <submittedName>
        <fullName evidence="2">ImmA/IrrE family metallo-endopeptidase</fullName>
    </submittedName>
</protein>
<dbReference type="Gene3D" id="1.10.10.2910">
    <property type="match status" value="1"/>
</dbReference>
<feature type="domain" description="IrrE N-terminal-like" evidence="1">
    <location>
        <begin position="37"/>
        <end position="153"/>
    </location>
</feature>
<name>A0ABT4NRF5_RHOOP</name>
<organism evidence="2 3">
    <name type="scientific">Rhodococcus opacus</name>
    <name type="common">Nocardia opaca</name>
    <dbReference type="NCBI Taxonomy" id="37919"/>
    <lineage>
        <taxon>Bacteria</taxon>
        <taxon>Bacillati</taxon>
        <taxon>Actinomycetota</taxon>
        <taxon>Actinomycetes</taxon>
        <taxon>Mycobacteriales</taxon>
        <taxon>Nocardiaceae</taxon>
        <taxon>Rhodococcus</taxon>
    </lineage>
</organism>
<dbReference type="InterPro" id="IPR010359">
    <property type="entry name" value="IrrE_HExxH"/>
</dbReference>
<keyword evidence="3" id="KW-1185">Reference proteome</keyword>
<dbReference type="Pfam" id="PF06114">
    <property type="entry name" value="Peptidase_M78"/>
    <property type="match status" value="1"/>
</dbReference>
<evidence type="ECO:0000313" key="3">
    <source>
        <dbReference type="Proteomes" id="UP001066327"/>
    </source>
</evidence>
<dbReference type="InterPro" id="IPR052345">
    <property type="entry name" value="Rad_response_metalloprotease"/>
</dbReference>
<gene>
    <name evidence="2" type="ORF">O4328_41135</name>
</gene>
<accession>A0ABT4NRF5</accession>
<dbReference type="EMBL" id="JAPWIS010000039">
    <property type="protein sequence ID" value="MCZ4589965.1"/>
    <property type="molecule type" value="Genomic_DNA"/>
</dbReference>